<accession>A0A9D1DX84</accession>
<sequence>MAQNKIAQFFAPRDMTVGSTTSAIVQFTVPLLIGNIAQQLYSTVDSIVVGHYVGDNALAAVGASGPVNNLLLVLFVGISTGAGIMVSQYFGARDRKLLSKAIGNTMVLTLLVGILMTVGGVLLSRPFLELLDTPPEIVDMAADYLRIIFIGIIGFAFYNILSGILRGLGDSFMPLVFLLVCSAMNTVLDVWFVAGLKMGVAGAAWATILSWAVSAVLCLIKILRMRDELVLNRRAFQLDGKLCKELIFLGLPSGATQAVFSLSMLVVQSLTNSLGTDVIACNTIIMRVDGFAMMPNFSFGMAMTTFVGQNVGANRMDRVEEGTKNGLKLGIGTAVVLVLCLIFFGVYLIELFTQTEALIDLSVQMLRLLAVGYIAMAVTQILSGAMRGAGDTVSPMWISLVTTVVIRVPVAYLLAFLTRNEARPNGEPYALFLSMLISWVMGAVITVIVFRRGKWKNKAIIH</sequence>
<dbReference type="PANTHER" id="PTHR43298:SF2">
    <property type="entry name" value="FMN_FAD EXPORTER YEEO-RELATED"/>
    <property type="match status" value="1"/>
</dbReference>
<reference evidence="14" key="1">
    <citation type="submission" date="2020-10" db="EMBL/GenBank/DDBJ databases">
        <authorList>
            <person name="Gilroy R."/>
        </authorList>
    </citation>
    <scope>NUCLEOTIDE SEQUENCE</scope>
    <source>
        <strain evidence="14">CHK189-12415</strain>
    </source>
</reference>
<dbReference type="AlphaFoldDB" id="A0A9D1DX84"/>
<keyword evidence="10" id="KW-0406">Ion transport</keyword>
<feature type="transmembrane region" description="Helical" evidence="13">
    <location>
        <begin position="361"/>
        <end position="385"/>
    </location>
</feature>
<evidence type="ECO:0000256" key="4">
    <source>
        <dbReference type="ARBA" id="ARBA00020268"/>
    </source>
</evidence>
<evidence type="ECO:0000256" key="10">
    <source>
        <dbReference type="ARBA" id="ARBA00023065"/>
    </source>
</evidence>
<feature type="transmembrane region" description="Helical" evidence="13">
    <location>
        <begin position="429"/>
        <end position="450"/>
    </location>
</feature>
<comment type="similarity">
    <text evidence="3">Belongs to the multi antimicrobial extrusion (MATE) (TC 2.A.66.1) family.</text>
</comment>
<feature type="transmembrane region" description="Helical" evidence="13">
    <location>
        <begin position="397"/>
        <end position="417"/>
    </location>
</feature>
<keyword evidence="11 13" id="KW-0472">Membrane</keyword>
<dbReference type="PANTHER" id="PTHR43298">
    <property type="entry name" value="MULTIDRUG RESISTANCE PROTEIN NORM-RELATED"/>
    <property type="match status" value="1"/>
</dbReference>
<dbReference type="GO" id="GO:0006811">
    <property type="term" value="P:monoatomic ion transport"/>
    <property type="evidence" value="ECO:0007669"/>
    <property type="project" value="UniProtKB-KW"/>
</dbReference>
<evidence type="ECO:0000256" key="6">
    <source>
        <dbReference type="ARBA" id="ARBA00022449"/>
    </source>
</evidence>
<feature type="transmembrane region" description="Helical" evidence="13">
    <location>
        <begin position="70"/>
        <end position="90"/>
    </location>
</feature>
<dbReference type="InterPro" id="IPR050222">
    <property type="entry name" value="MATE_MdtK"/>
</dbReference>
<keyword evidence="6" id="KW-0050">Antiport</keyword>
<dbReference type="Proteomes" id="UP000824241">
    <property type="component" value="Unassembled WGS sequence"/>
</dbReference>
<evidence type="ECO:0000256" key="3">
    <source>
        <dbReference type="ARBA" id="ARBA00010199"/>
    </source>
</evidence>
<comment type="function">
    <text evidence="1">Multidrug efflux pump.</text>
</comment>
<feature type="transmembrane region" description="Helical" evidence="13">
    <location>
        <begin position="200"/>
        <end position="225"/>
    </location>
</feature>
<proteinExistence type="inferred from homology"/>
<dbReference type="Pfam" id="PF01554">
    <property type="entry name" value="MatE"/>
    <property type="match status" value="2"/>
</dbReference>
<evidence type="ECO:0000256" key="1">
    <source>
        <dbReference type="ARBA" id="ARBA00003408"/>
    </source>
</evidence>
<evidence type="ECO:0000256" key="11">
    <source>
        <dbReference type="ARBA" id="ARBA00023136"/>
    </source>
</evidence>
<dbReference type="EMBL" id="DVHA01000117">
    <property type="protein sequence ID" value="HIR60647.1"/>
    <property type="molecule type" value="Genomic_DNA"/>
</dbReference>
<feature type="transmembrane region" description="Helical" evidence="13">
    <location>
        <begin position="329"/>
        <end position="349"/>
    </location>
</feature>
<feature type="transmembrane region" description="Helical" evidence="13">
    <location>
        <begin position="172"/>
        <end position="194"/>
    </location>
</feature>
<dbReference type="InterPro" id="IPR048279">
    <property type="entry name" value="MdtK-like"/>
</dbReference>
<comment type="subcellular location">
    <subcellularLocation>
        <location evidence="2">Cell membrane</location>
        <topology evidence="2">Multi-pass membrane protein</topology>
    </subcellularLocation>
</comment>
<feature type="transmembrane region" description="Helical" evidence="13">
    <location>
        <begin position="290"/>
        <end position="308"/>
    </location>
</feature>
<evidence type="ECO:0000256" key="9">
    <source>
        <dbReference type="ARBA" id="ARBA00022989"/>
    </source>
</evidence>
<keyword evidence="5" id="KW-0813">Transport</keyword>
<dbReference type="InterPro" id="IPR002528">
    <property type="entry name" value="MATE_fam"/>
</dbReference>
<keyword evidence="8 13" id="KW-0812">Transmembrane</keyword>
<feature type="transmembrane region" description="Helical" evidence="13">
    <location>
        <begin position="102"/>
        <end position="124"/>
    </location>
</feature>
<dbReference type="GO" id="GO:0005886">
    <property type="term" value="C:plasma membrane"/>
    <property type="evidence" value="ECO:0007669"/>
    <property type="project" value="UniProtKB-SubCell"/>
</dbReference>
<evidence type="ECO:0000256" key="13">
    <source>
        <dbReference type="SAM" id="Phobius"/>
    </source>
</evidence>
<dbReference type="GO" id="GO:0015297">
    <property type="term" value="F:antiporter activity"/>
    <property type="evidence" value="ECO:0007669"/>
    <property type="project" value="UniProtKB-KW"/>
</dbReference>
<feature type="transmembrane region" description="Helical" evidence="13">
    <location>
        <begin position="144"/>
        <end position="165"/>
    </location>
</feature>
<keyword evidence="9 13" id="KW-1133">Transmembrane helix</keyword>
<dbReference type="NCBIfam" id="TIGR00797">
    <property type="entry name" value="matE"/>
    <property type="match status" value="1"/>
</dbReference>
<protein>
    <recommendedName>
        <fullName evidence="4">Probable multidrug resistance protein NorM</fullName>
    </recommendedName>
    <alternativeName>
        <fullName evidence="12">Multidrug-efflux transporter</fullName>
    </alternativeName>
</protein>
<organism evidence="14 15">
    <name type="scientific">Candidatus Faecivivens stercoravium</name>
    <dbReference type="NCBI Taxonomy" id="2840803"/>
    <lineage>
        <taxon>Bacteria</taxon>
        <taxon>Bacillati</taxon>
        <taxon>Bacillota</taxon>
        <taxon>Clostridia</taxon>
        <taxon>Eubacteriales</taxon>
        <taxon>Oscillospiraceae</taxon>
        <taxon>Oscillospiraceae incertae sedis</taxon>
        <taxon>Candidatus Faecivivens</taxon>
    </lineage>
</organism>
<comment type="caution">
    <text evidence="14">The sequence shown here is derived from an EMBL/GenBank/DDBJ whole genome shotgun (WGS) entry which is preliminary data.</text>
</comment>
<evidence type="ECO:0000256" key="7">
    <source>
        <dbReference type="ARBA" id="ARBA00022475"/>
    </source>
</evidence>
<dbReference type="CDD" id="cd13138">
    <property type="entry name" value="MATE_yoeA_like"/>
    <property type="match status" value="1"/>
</dbReference>
<keyword evidence="7" id="KW-1003">Cell membrane</keyword>
<dbReference type="PIRSF" id="PIRSF006603">
    <property type="entry name" value="DinF"/>
    <property type="match status" value="1"/>
</dbReference>
<evidence type="ECO:0000256" key="12">
    <source>
        <dbReference type="ARBA" id="ARBA00031636"/>
    </source>
</evidence>
<name>A0A9D1DX84_9FIRM</name>
<evidence type="ECO:0000256" key="5">
    <source>
        <dbReference type="ARBA" id="ARBA00022448"/>
    </source>
</evidence>
<feature type="transmembrane region" description="Helical" evidence="13">
    <location>
        <begin position="246"/>
        <end position="270"/>
    </location>
</feature>
<evidence type="ECO:0000256" key="8">
    <source>
        <dbReference type="ARBA" id="ARBA00022692"/>
    </source>
</evidence>
<reference evidence="14" key="2">
    <citation type="journal article" date="2021" name="PeerJ">
        <title>Extensive microbial diversity within the chicken gut microbiome revealed by metagenomics and culture.</title>
        <authorList>
            <person name="Gilroy R."/>
            <person name="Ravi A."/>
            <person name="Getino M."/>
            <person name="Pursley I."/>
            <person name="Horton D.L."/>
            <person name="Alikhan N.F."/>
            <person name="Baker D."/>
            <person name="Gharbi K."/>
            <person name="Hall N."/>
            <person name="Watson M."/>
            <person name="Adriaenssens E.M."/>
            <person name="Foster-Nyarko E."/>
            <person name="Jarju S."/>
            <person name="Secka A."/>
            <person name="Antonio M."/>
            <person name="Oren A."/>
            <person name="Chaudhuri R.R."/>
            <person name="La Ragione R."/>
            <person name="Hildebrand F."/>
            <person name="Pallen M.J."/>
        </authorList>
    </citation>
    <scope>NUCLEOTIDE SEQUENCE</scope>
    <source>
        <strain evidence="14">CHK189-12415</strain>
    </source>
</reference>
<evidence type="ECO:0000313" key="15">
    <source>
        <dbReference type="Proteomes" id="UP000824241"/>
    </source>
</evidence>
<gene>
    <name evidence="14" type="ORF">IAB37_03630</name>
</gene>
<evidence type="ECO:0000313" key="14">
    <source>
        <dbReference type="EMBL" id="HIR60647.1"/>
    </source>
</evidence>
<dbReference type="GO" id="GO:0042910">
    <property type="term" value="F:xenobiotic transmembrane transporter activity"/>
    <property type="evidence" value="ECO:0007669"/>
    <property type="project" value="InterPro"/>
</dbReference>
<evidence type="ECO:0000256" key="2">
    <source>
        <dbReference type="ARBA" id="ARBA00004651"/>
    </source>
</evidence>